<dbReference type="PANTHER" id="PTHR33784">
    <property type="entry name" value="OS05G0482100 PROTEIN"/>
    <property type="match status" value="1"/>
</dbReference>
<keyword evidence="3" id="KW-1185">Reference proteome</keyword>
<evidence type="ECO:0000313" key="3">
    <source>
        <dbReference type="Proteomes" id="UP000824120"/>
    </source>
</evidence>
<dbReference type="OrthoDB" id="1865546at2759"/>
<dbReference type="InterPro" id="IPR040338">
    <property type="entry name" value="At1g67623-like"/>
</dbReference>
<feature type="non-terminal residue" evidence="2">
    <location>
        <position position="1"/>
    </location>
</feature>
<dbReference type="Proteomes" id="UP000824120">
    <property type="component" value="Chromosome 6"/>
</dbReference>
<name>A0A9J5YML0_SOLCO</name>
<reference evidence="2 3" key="1">
    <citation type="submission" date="2020-09" db="EMBL/GenBank/DDBJ databases">
        <title>De no assembly of potato wild relative species, Solanum commersonii.</title>
        <authorList>
            <person name="Cho K."/>
        </authorList>
    </citation>
    <scope>NUCLEOTIDE SEQUENCE [LARGE SCALE GENOMIC DNA]</scope>
    <source>
        <strain evidence="2">LZ3.2</strain>
        <tissue evidence="2">Leaf</tissue>
    </source>
</reference>
<gene>
    <name evidence="2" type="ORF">H5410_031512</name>
</gene>
<proteinExistence type="predicted"/>
<sequence length="81" mass="9207">MRNISFNTFMDKYVDCGNKEALYRKDMFNFFRNKNSYLALELIDKASKGGHDVATYAFGSISIYLGGEYSPQGVKTIGKMK</sequence>
<evidence type="ECO:0000259" key="1">
    <source>
        <dbReference type="Pfam" id="PF23310"/>
    </source>
</evidence>
<organism evidence="2 3">
    <name type="scientific">Solanum commersonii</name>
    <name type="common">Commerson's wild potato</name>
    <name type="synonym">Commerson's nightshade</name>
    <dbReference type="NCBI Taxonomy" id="4109"/>
    <lineage>
        <taxon>Eukaryota</taxon>
        <taxon>Viridiplantae</taxon>
        <taxon>Streptophyta</taxon>
        <taxon>Embryophyta</taxon>
        <taxon>Tracheophyta</taxon>
        <taxon>Spermatophyta</taxon>
        <taxon>Magnoliopsida</taxon>
        <taxon>eudicotyledons</taxon>
        <taxon>Gunneridae</taxon>
        <taxon>Pentapetalae</taxon>
        <taxon>asterids</taxon>
        <taxon>lamiids</taxon>
        <taxon>Solanales</taxon>
        <taxon>Solanaceae</taxon>
        <taxon>Solanoideae</taxon>
        <taxon>Solaneae</taxon>
        <taxon>Solanum</taxon>
    </lineage>
</organism>
<dbReference type="Pfam" id="PF23310">
    <property type="entry name" value="TPR_27"/>
    <property type="match status" value="1"/>
</dbReference>
<dbReference type="AlphaFoldDB" id="A0A9J5YML0"/>
<accession>A0A9J5YML0</accession>
<dbReference type="PANTHER" id="PTHR33784:SF10">
    <property type="entry name" value="F-BOX PROTEIN"/>
    <property type="match status" value="1"/>
</dbReference>
<comment type="caution">
    <text evidence="2">The sequence shown here is derived from an EMBL/GenBank/DDBJ whole genome shotgun (WGS) entry which is preliminary data.</text>
</comment>
<evidence type="ECO:0000313" key="2">
    <source>
        <dbReference type="EMBL" id="KAG5600142.1"/>
    </source>
</evidence>
<dbReference type="InterPro" id="IPR057136">
    <property type="entry name" value="At2g35280_TPR_dom"/>
</dbReference>
<dbReference type="EMBL" id="JACXVP010000006">
    <property type="protein sequence ID" value="KAG5600142.1"/>
    <property type="molecule type" value="Genomic_DNA"/>
</dbReference>
<feature type="domain" description="At2g35280-like TPR" evidence="1">
    <location>
        <begin position="5"/>
        <end position="81"/>
    </location>
</feature>
<protein>
    <recommendedName>
        <fullName evidence="1">At2g35280-like TPR domain-containing protein</fullName>
    </recommendedName>
</protein>